<evidence type="ECO:0000313" key="3">
    <source>
        <dbReference type="Proteomes" id="UP000176288"/>
    </source>
</evidence>
<feature type="signal peptide" evidence="1">
    <location>
        <begin position="1"/>
        <end position="28"/>
    </location>
</feature>
<dbReference type="STRING" id="1912795.BK816_07575"/>
<gene>
    <name evidence="2" type="ORF">BK816_07575</name>
</gene>
<keyword evidence="1" id="KW-0732">Signal</keyword>
<evidence type="ECO:0000256" key="1">
    <source>
        <dbReference type="SAM" id="SignalP"/>
    </source>
</evidence>
<feature type="chain" id="PRO_5039690957" description="Lipoprotein" evidence="1">
    <location>
        <begin position="29"/>
        <end position="178"/>
    </location>
</feature>
<sequence>MTRMKRLRTRLAALGAICVLATSLTACSSTPTNLAVTPEAGTASAEPMVFPTGKELFNKAMEFAQSKSKPYLLLTEVSESPVSVTAPDDSHEIDLVTGCVNQRGVDAHLEVTISQNMGDHLQTIASTRVSCGTRFNLSTMPSSASKNGGKLIVHMVPPNGNGSFFVALMPGNVVLNGN</sequence>
<evidence type="ECO:0000313" key="2">
    <source>
        <dbReference type="EMBL" id="AOZ73170.1"/>
    </source>
</evidence>
<dbReference type="RefSeq" id="WP_071164633.1">
    <property type="nucleotide sequence ID" value="NZ_CP017812.1"/>
</dbReference>
<reference evidence="2 3" key="1">
    <citation type="submission" date="2016-10" db="EMBL/GenBank/DDBJ databases">
        <title>Actinomyces aegypiusis sp. nov., isolated from the Aegypius monachus in Qinghai Tibet Plateau China.</title>
        <authorList>
            <person name="Wang Y."/>
        </authorList>
    </citation>
    <scope>NUCLEOTIDE SEQUENCE [LARGE SCALE GENOMIC DNA]</scope>
    <source>
        <strain evidence="2 3">VUL4_3</strain>
    </source>
</reference>
<dbReference type="AlphaFoldDB" id="A0A1D9MLZ9"/>
<dbReference type="EMBL" id="CP017812">
    <property type="protein sequence ID" value="AOZ73170.1"/>
    <property type="molecule type" value="Genomic_DNA"/>
</dbReference>
<protein>
    <recommendedName>
        <fullName evidence="4">Lipoprotein</fullName>
    </recommendedName>
</protein>
<dbReference type="KEGG" id="avu:BK816_07575"/>
<dbReference type="PROSITE" id="PS51257">
    <property type="entry name" value="PROKAR_LIPOPROTEIN"/>
    <property type="match status" value="1"/>
</dbReference>
<accession>A0A1D9MLZ9</accession>
<name>A0A1D9MLZ9_9ACTO</name>
<keyword evidence="3" id="KW-1185">Reference proteome</keyword>
<evidence type="ECO:0008006" key="4">
    <source>
        <dbReference type="Google" id="ProtNLM"/>
    </source>
</evidence>
<proteinExistence type="predicted"/>
<organism evidence="2 3">
    <name type="scientific">Boudabousia tangfeifanii</name>
    <dbReference type="NCBI Taxonomy" id="1912795"/>
    <lineage>
        <taxon>Bacteria</taxon>
        <taxon>Bacillati</taxon>
        <taxon>Actinomycetota</taxon>
        <taxon>Actinomycetes</taxon>
        <taxon>Actinomycetales</taxon>
        <taxon>Actinomycetaceae</taxon>
        <taxon>Boudabousia</taxon>
    </lineage>
</organism>
<dbReference type="Proteomes" id="UP000176288">
    <property type="component" value="Chromosome"/>
</dbReference>